<dbReference type="GO" id="GO:0051082">
    <property type="term" value="F:unfolded protein binding"/>
    <property type="evidence" value="ECO:0007669"/>
    <property type="project" value="TreeGrafter"/>
</dbReference>
<gene>
    <name evidence="11" type="primary">CDC37</name>
    <name evidence="10" type="ordered locus">Cd36_62880</name>
    <name evidence="11" type="ORF">CD36_62880</name>
</gene>
<dbReference type="HOGENOM" id="CLU_033261_1_0_1"/>
<dbReference type="SMART" id="SM01069">
    <property type="entry name" value="CDC37_C"/>
    <property type="match status" value="1"/>
</dbReference>
<reference evidence="11 12" key="1">
    <citation type="journal article" date="2009" name="Genome Res.">
        <title>Comparative genomics of the fungal pathogens Candida dubliniensis and Candida albicans.</title>
        <authorList>
            <person name="Jackson A.P."/>
            <person name="Gamble J.A."/>
            <person name="Yeomans T."/>
            <person name="Moran G.P."/>
            <person name="Saunders D."/>
            <person name="Harris D."/>
            <person name="Aslett M."/>
            <person name="Barrell J.F."/>
            <person name="Butler G."/>
            <person name="Citiulo F."/>
            <person name="Coleman D.C."/>
            <person name="de Groot P.W.J."/>
            <person name="Goodwin T.J."/>
            <person name="Quail M.A."/>
            <person name="McQuillan J."/>
            <person name="Munro C.A."/>
            <person name="Pain A."/>
            <person name="Poulter R.T."/>
            <person name="Rajandream M.A."/>
            <person name="Renauld H."/>
            <person name="Spiering M.J."/>
            <person name="Tivey A."/>
            <person name="Gow N.A.R."/>
            <person name="Barrell B."/>
            <person name="Sullivan D.J."/>
            <person name="Berriman M."/>
        </authorList>
    </citation>
    <scope>NUCLEOTIDE SEQUENCE [LARGE SCALE GENOMIC DNA]</scope>
    <source>
        <strain evidence="12">CD36 / ATCC MYA-646 / CBS 7987 / NCPF 3949 / NRRL Y-17841</strain>
    </source>
</reference>
<dbReference type="GO" id="GO:0019901">
    <property type="term" value="F:protein kinase binding"/>
    <property type="evidence" value="ECO:0007669"/>
    <property type="project" value="InterPro"/>
</dbReference>
<evidence type="ECO:0000313" key="12">
    <source>
        <dbReference type="Proteomes" id="UP000002605"/>
    </source>
</evidence>
<evidence type="ECO:0000256" key="4">
    <source>
        <dbReference type="ARBA" id="ARBA00023186"/>
    </source>
</evidence>
<dbReference type="OrthoDB" id="440202at2759"/>
<dbReference type="KEGG" id="cdu:CD36_62880"/>
<dbReference type="Pfam" id="PF03234">
    <property type="entry name" value="CDC37_N"/>
    <property type="match status" value="1"/>
</dbReference>
<comment type="subcellular location">
    <subcellularLocation>
        <location evidence="1">Cytoplasm</location>
    </subcellularLocation>
</comment>
<dbReference type="GeneID" id="8048582"/>
<evidence type="ECO:0000256" key="6">
    <source>
        <dbReference type="SAM" id="MobiDB-lite"/>
    </source>
</evidence>
<dbReference type="GO" id="GO:0006457">
    <property type="term" value="P:protein folding"/>
    <property type="evidence" value="ECO:0007669"/>
    <property type="project" value="TreeGrafter"/>
</dbReference>
<dbReference type="GO" id="GO:0031072">
    <property type="term" value="F:heat shock protein binding"/>
    <property type="evidence" value="ECO:0007669"/>
    <property type="project" value="TreeGrafter"/>
</dbReference>
<keyword evidence="12" id="KW-1185">Reference proteome</keyword>
<dbReference type="InterPro" id="IPR038189">
    <property type="entry name" value="Cdc37_Hsp90-bd_sf"/>
</dbReference>
<dbReference type="Pfam" id="PF08564">
    <property type="entry name" value="CDC37_C"/>
    <property type="match status" value="1"/>
</dbReference>
<dbReference type="EMBL" id="FM992693">
    <property type="protein sequence ID" value="CAX41190.1"/>
    <property type="molecule type" value="Genomic_DNA"/>
</dbReference>
<evidence type="ECO:0000256" key="1">
    <source>
        <dbReference type="ARBA" id="ARBA00004496"/>
    </source>
</evidence>
<evidence type="ECO:0000259" key="7">
    <source>
        <dbReference type="SMART" id="SM01069"/>
    </source>
</evidence>
<proteinExistence type="inferred from homology"/>
<dbReference type="RefSeq" id="XP_002421034.1">
    <property type="nucleotide sequence ID" value="XM_002420989.1"/>
</dbReference>
<dbReference type="GO" id="GO:0050821">
    <property type="term" value="P:protein stabilization"/>
    <property type="evidence" value="ECO:0007669"/>
    <property type="project" value="TreeGrafter"/>
</dbReference>
<dbReference type="GO" id="GO:0005737">
    <property type="term" value="C:cytoplasm"/>
    <property type="evidence" value="ECO:0007669"/>
    <property type="project" value="UniProtKB-SubCell"/>
</dbReference>
<dbReference type="Pfam" id="PF08565">
    <property type="entry name" value="CDC37_M"/>
    <property type="match status" value="1"/>
</dbReference>
<dbReference type="InterPro" id="IPR013873">
    <property type="entry name" value="Cdc37_C"/>
</dbReference>
<dbReference type="CGD" id="CAL0000163261">
    <property type="gene designation" value="Cd36_62880"/>
</dbReference>
<evidence type="ECO:0000313" key="10">
    <source>
        <dbReference type="CGD" id="CAL0000163261"/>
    </source>
</evidence>
<dbReference type="Gene3D" id="1.20.58.610">
    <property type="entry name" value="Cdc37, Hsp90 binding domain"/>
    <property type="match status" value="1"/>
</dbReference>
<dbReference type="PANTHER" id="PTHR12800:SF4">
    <property type="entry name" value="HSP90 CO-CHAPERONE CDC37"/>
    <property type="match status" value="1"/>
</dbReference>
<dbReference type="InterPro" id="IPR004918">
    <property type="entry name" value="Cdc37"/>
</dbReference>
<evidence type="ECO:0000256" key="2">
    <source>
        <dbReference type="ARBA" id="ARBA00006222"/>
    </source>
</evidence>
<evidence type="ECO:0000259" key="8">
    <source>
        <dbReference type="SMART" id="SM01070"/>
    </source>
</evidence>
<sequence length="504" mass="58051">MPIDYSKWDKIEISDDSDVEVHPNVDKQSFIRWKQRDIHEKRMQRNIEIKSILIQLTMYAKLNERVDYLLEKLTSTELLDNTKVMSVLNSEFDPQEKFDYDKLIKDKGSTLRKGLKDLKFDREEIENTPCYNEMIEDLFVQIKDDHPETKTDGDKLIEHLREHRKKIDDVLSKQTIKLDDLLYQKAQLIVSDDLHTGFDRSFLNKDKPEEEVKQDTPKASQTKKTTVTTTETINSPKPIEDKSDKEILDELELLPATKEFAKIPSDNLSEAAEFLIKHPSICTEQQKDALIMTAFDLQLENKSDEAKHIIHQSLLLQYVGQLSGNGKAAPANVINTIKLFFSKIAAESSPAKHAFLEDVNQTFTHIKGRCEIIKEEQRQNASNNEETGEEEALIQLKALDDNTELSVNIPKEGTKEYEIFTTKLPIEFQNAIKTESIDEVNKEFAKLKIEDAEKILEIFNECGVIGISGYIEDEKEFEELKKEYAHEAVNQEEQQSAPVEDTVD</sequence>
<dbReference type="eggNOG" id="KOG2260">
    <property type="taxonomic scope" value="Eukaryota"/>
</dbReference>
<feature type="domain" description="Cdc37 Hsp90 binding" evidence="8">
    <location>
        <begin position="204"/>
        <end position="383"/>
    </location>
</feature>
<keyword evidence="4" id="KW-0143">Chaperone</keyword>
<keyword evidence="3" id="KW-0963">Cytoplasm</keyword>
<protein>
    <recommendedName>
        <fullName evidence="5">Hsp90 chaperone protein kinase-targeting subunit</fullName>
    </recommendedName>
</protein>
<feature type="domain" description="Cdc37 C-terminal" evidence="7">
    <location>
        <begin position="407"/>
        <end position="499"/>
    </location>
</feature>
<dbReference type="InterPro" id="IPR013874">
    <property type="entry name" value="Cdc37_Hsp90-bd"/>
</dbReference>
<dbReference type="PANTHER" id="PTHR12800">
    <property type="entry name" value="CDC37-RELATED"/>
    <property type="match status" value="1"/>
</dbReference>
<dbReference type="SMART" id="SM01070">
    <property type="entry name" value="CDC37_M"/>
    <property type="match status" value="1"/>
</dbReference>
<dbReference type="VEuPathDB" id="FungiDB:CD36_62880"/>
<organism evidence="11 12">
    <name type="scientific">Candida dubliniensis (strain CD36 / ATCC MYA-646 / CBS 7987 / NCPF 3949 / NRRL Y-17841)</name>
    <name type="common">Yeast</name>
    <dbReference type="NCBI Taxonomy" id="573826"/>
    <lineage>
        <taxon>Eukaryota</taxon>
        <taxon>Fungi</taxon>
        <taxon>Dikarya</taxon>
        <taxon>Ascomycota</taxon>
        <taxon>Saccharomycotina</taxon>
        <taxon>Pichiomycetes</taxon>
        <taxon>Debaryomycetaceae</taxon>
        <taxon>Candida/Lodderomyces clade</taxon>
        <taxon>Candida</taxon>
    </lineage>
</organism>
<evidence type="ECO:0000259" key="9">
    <source>
        <dbReference type="SMART" id="SM01071"/>
    </source>
</evidence>
<dbReference type="Proteomes" id="UP000002605">
    <property type="component" value="Chromosome 6"/>
</dbReference>
<dbReference type="AlphaFoldDB" id="B9WIX2"/>
<dbReference type="SUPFAM" id="SSF101391">
    <property type="entry name" value="Hsp90 co-chaperone CDC37"/>
    <property type="match status" value="1"/>
</dbReference>
<feature type="compositionally biased region" description="Basic and acidic residues" evidence="6">
    <location>
        <begin position="205"/>
        <end position="216"/>
    </location>
</feature>
<dbReference type="GO" id="GO:0051087">
    <property type="term" value="F:protein-folding chaperone binding"/>
    <property type="evidence" value="ECO:0007669"/>
    <property type="project" value="TreeGrafter"/>
</dbReference>
<evidence type="ECO:0000256" key="3">
    <source>
        <dbReference type="ARBA" id="ARBA00022490"/>
    </source>
</evidence>
<feature type="domain" description="Cdc37 N-terminal" evidence="9">
    <location>
        <begin position="2"/>
        <end position="201"/>
    </location>
</feature>
<dbReference type="InterPro" id="IPR013855">
    <property type="entry name" value="Cdc37_N_dom"/>
</dbReference>
<feature type="compositionally biased region" description="Low complexity" evidence="6">
    <location>
        <begin position="222"/>
        <end position="232"/>
    </location>
</feature>
<feature type="region of interest" description="Disordered" evidence="6">
    <location>
        <begin position="205"/>
        <end position="240"/>
    </location>
</feature>
<evidence type="ECO:0000313" key="11">
    <source>
        <dbReference type="EMBL" id="CAX41190.1"/>
    </source>
</evidence>
<accession>B9WIX2</accession>
<dbReference type="SMART" id="SM01071">
    <property type="entry name" value="CDC37_N"/>
    <property type="match status" value="1"/>
</dbReference>
<evidence type="ECO:0000256" key="5">
    <source>
        <dbReference type="ARBA" id="ARBA00031396"/>
    </source>
</evidence>
<comment type="similarity">
    <text evidence="2">Belongs to the CDC37 family.</text>
</comment>
<name>B9WIX2_CANDC</name>